<evidence type="ECO:0000313" key="1">
    <source>
        <dbReference type="EMBL" id="APL93687.1"/>
    </source>
</evidence>
<accession>A0A1L5BLM1</accession>
<dbReference type="AlphaFoldDB" id="A0A1L5BLM1"/>
<name>A0A1L5BLM1_SPHIB</name>
<organism evidence="1 2">
    <name type="scientific">Sphingobium indicum (strain DSM 16412 / CCM 7286 / MTCC 6364 / B90A)</name>
    <dbReference type="NCBI Taxonomy" id="861109"/>
    <lineage>
        <taxon>Bacteria</taxon>
        <taxon>Pseudomonadati</taxon>
        <taxon>Pseudomonadota</taxon>
        <taxon>Alphaproteobacteria</taxon>
        <taxon>Sphingomonadales</taxon>
        <taxon>Sphingomonadaceae</taxon>
        <taxon>Sphingobium</taxon>
    </lineage>
</organism>
<evidence type="ECO:0000313" key="2">
    <source>
        <dbReference type="Proteomes" id="UP000004550"/>
    </source>
</evidence>
<sequence>MPRYFLDPPDGHAYGFPKPFEGDIDALDFDSWLRENGYPDELIQMFPNGRGCRILTRPDADNADS</sequence>
<gene>
    <name evidence="1" type="ORF">SIDU_03675</name>
</gene>
<reference evidence="1 2" key="1">
    <citation type="journal article" date="2012" name="J. Bacteriol.">
        <title>Genome sequence of Sphingobium indicum B90A, a hexachlorocyclohexane-degrading bacterium.</title>
        <authorList>
            <person name="Anand S."/>
            <person name="Sangwan N."/>
            <person name="Lata P."/>
            <person name="Kaur J."/>
            <person name="Dua A."/>
            <person name="Singh A.K."/>
            <person name="Verma M."/>
            <person name="Kaur J."/>
            <person name="Khurana J.P."/>
            <person name="Khurana P."/>
            <person name="Mathur S."/>
            <person name="Lal R."/>
        </authorList>
    </citation>
    <scope>NUCLEOTIDE SEQUENCE [LARGE SCALE GENOMIC DNA]</scope>
    <source>
        <strain evidence="2">DSM 16412 / CCM 7286 / MTCC 6364 / B90A</strain>
    </source>
</reference>
<dbReference type="KEGG" id="sinb:SIDU_03675"/>
<dbReference type="Proteomes" id="UP000004550">
    <property type="component" value="Chromosome"/>
</dbReference>
<dbReference type="EMBL" id="CP013070">
    <property type="protein sequence ID" value="APL93687.1"/>
    <property type="molecule type" value="Genomic_DNA"/>
</dbReference>
<protein>
    <submittedName>
        <fullName evidence="1">Uncharacterized protein</fullName>
    </submittedName>
</protein>
<proteinExistence type="predicted"/>